<dbReference type="KEGG" id="mpsy:CEK71_20655"/>
<reference evidence="1 2" key="1">
    <citation type="submission" date="2017-06" db="EMBL/GenBank/DDBJ databases">
        <title>Genome Sequencing of the methanotroph Methylovulum psychrotolerants str. HV10-M2 isolated from a high-altitude environment.</title>
        <authorList>
            <person name="Mateos-Rivera A."/>
        </authorList>
    </citation>
    <scope>NUCLEOTIDE SEQUENCE [LARGE SCALE GENOMIC DNA]</scope>
    <source>
        <strain evidence="1 2">HV10_M2</strain>
    </source>
</reference>
<evidence type="ECO:0000313" key="1">
    <source>
        <dbReference type="EMBL" id="ASF48279.1"/>
    </source>
</evidence>
<organism evidence="1 2">
    <name type="scientific">Methylovulum psychrotolerans</name>
    <dbReference type="NCBI Taxonomy" id="1704499"/>
    <lineage>
        <taxon>Bacteria</taxon>
        <taxon>Pseudomonadati</taxon>
        <taxon>Pseudomonadota</taxon>
        <taxon>Gammaproteobacteria</taxon>
        <taxon>Methylococcales</taxon>
        <taxon>Methylococcaceae</taxon>
        <taxon>Methylovulum</taxon>
    </lineage>
</organism>
<dbReference type="AlphaFoldDB" id="A0A1Z4C433"/>
<evidence type="ECO:0000313" key="2">
    <source>
        <dbReference type="Proteomes" id="UP000197019"/>
    </source>
</evidence>
<proteinExistence type="predicted"/>
<name>A0A1Z4C433_9GAMM</name>
<dbReference type="OrthoDB" id="6555988at2"/>
<gene>
    <name evidence="1" type="ORF">CEK71_20655</name>
</gene>
<dbReference type="EMBL" id="CP022129">
    <property type="protein sequence ID" value="ASF48279.1"/>
    <property type="molecule type" value="Genomic_DNA"/>
</dbReference>
<sequence length="77" mass="8419">MSTGDTINQSGNFQIGYNKGNTTLSSNQSFNQHITQLVNEIDRADAPEQAKAEAKSRLQAFLKHPLVTTIVGKIIAF</sequence>
<dbReference type="RefSeq" id="WP_088621149.1">
    <property type="nucleotide sequence ID" value="NZ_CP022129.1"/>
</dbReference>
<accession>A0A1Z4C433</accession>
<protein>
    <submittedName>
        <fullName evidence="1">Uncharacterized protein</fullName>
    </submittedName>
</protein>
<keyword evidence="2" id="KW-1185">Reference proteome</keyword>
<dbReference type="Proteomes" id="UP000197019">
    <property type="component" value="Chromosome"/>
</dbReference>